<keyword evidence="2" id="KW-1185">Reference proteome</keyword>
<evidence type="ECO:0000313" key="2">
    <source>
        <dbReference type="Proteomes" id="UP001207468"/>
    </source>
</evidence>
<evidence type="ECO:0000313" key="1">
    <source>
        <dbReference type="EMBL" id="KAI9444428.1"/>
    </source>
</evidence>
<organism evidence="1 2">
    <name type="scientific">Russula earlei</name>
    <dbReference type="NCBI Taxonomy" id="71964"/>
    <lineage>
        <taxon>Eukaryota</taxon>
        <taxon>Fungi</taxon>
        <taxon>Dikarya</taxon>
        <taxon>Basidiomycota</taxon>
        <taxon>Agaricomycotina</taxon>
        <taxon>Agaricomycetes</taxon>
        <taxon>Russulales</taxon>
        <taxon>Russulaceae</taxon>
        <taxon>Russula</taxon>
    </lineage>
</organism>
<proteinExistence type="predicted"/>
<dbReference type="Proteomes" id="UP001207468">
    <property type="component" value="Unassembled WGS sequence"/>
</dbReference>
<dbReference type="EMBL" id="JAGFNK010000670">
    <property type="protein sequence ID" value="KAI9444428.1"/>
    <property type="molecule type" value="Genomic_DNA"/>
</dbReference>
<protein>
    <submittedName>
        <fullName evidence="1">Uncharacterized protein</fullName>
    </submittedName>
</protein>
<sequence length="629" mass="71125">MVSLAIPCNKNGNTAFPGFQPPPLNPVDAMLSNPWHPFSNCLDFEFVDIHFSDLQSSIPKINQALDFWLATTMCTGGNIDNLPWCTADHMYQTINSIKAVSLCFCDLCLVLQDQLASSDLHGHFYYVPYMQFNEKKDHVWSNLMSGTWAWQEADDILHEMPNVQGVMLVLIIVGSDKTTMSIMSRLTTFCQQLYHTCLAHLFLLGPYIADYPQQVWLTSIVQCWCPVCKAPPENLDDPNANLCSQEKTQFLLKTFDPDTIWDNYGVSDIHKLGTPNILYQLVKGVVSAFPVFPGLQWFPDGHDFTQWTGDDSKALIKVYIPAITGLVPDNMVTCITDFVNCCYVVHWNTITAPDLQRFQQHITRFHDLQNIFIMTGAHKPVSLPCQHALLYYLSKIELFASPNSLLCSMLTESKHKPAVKETWQHSNHHNPLPQMMVRTIFWLDKLLALHGIFHNHCMLNGTISKYILTCTMILQLSLTNLAEGNYPTSVDVLAAPVNQPGFPTAVQQFIYAQSEASFYAPSDLCGSHGMYQEQIHANPTWRGNHWFDTVFVTGSDDEGSAMNAMLVACFFLFFLFHDPKLHKEFPCVLVNWFVPVSPEPDYVTGMWAVKLKILGGKPTIKVIHLDSIV</sequence>
<name>A0ACC0TSS3_9AGAM</name>
<comment type="caution">
    <text evidence="1">The sequence shown here is derived from an EMBL/GenBank/DDBJ whole genome shotgun (WGS) entry which is preliminary data.</text>
</comment>
<reference evidence="1" key="1">
    <citation type="submission" date="2021-03" db="EMBL/GenBank/DDBJ databases">
        <title>Evolutionary priming and transition to the ectomycorrhizal habit in an iconic lineage of mushroom-forming fungi: is preadaptation a requirement?</title>
        <authorList>
            <consortium name="DOE Joint Genome Institute"/>
            <person name="Looney B.P."/>
            <person name="Miyauchi S."/>
            <person name="Morin E."/>
            <person name="Drula E."/>
            <person name="Courty P.E."/>
            <person name="Chicoki N."/>
            <person name="Fauchery L."/>
            <person name="Kohler A."/>
            <person name="Kuo A."/>
            <person name="LaButti K."/>
            <person name="Pangilinan J."/>
            <person name="Lipzen A."/>
            <person name="Riley R."/>
            <person name="Andreopoulos W."/>
            <person name="He G."/>
            <person name="Johnson J."/>
            <person name="Barry K.W."/>
            <person name="Grigoriev I.V."/>
            <person name="Nagy L."/>
            <person name="Hibbett D."/>
            <person name="Henrissat B."/>
            <person name="Matheny P.B."/>
            <person name="Labbe J."/>
            <person name="Martin A.F."/>
        </authorList>
    </citation>
    <scope>NUCLEOTIDE SEQUENCE</scope>
    <source>
        <strain evidence="1">BPL698</strain>
    </source>
</reference>
<gene>
    <name evidence="1" type="ORF">F5148DRAFT_1278259</name>
</gene>
<accession>A0ACC0TSS3</accession>